<dbReference type="GO" id="GO:0034727">
    <property type="term" value="P:piecemeal microautophagy of the nucleus"/>
    <property type="evidence" value="ECO:0007669"/>
    <property type="project" value="TreeGrafter"/>
</dbReference>
<dbReference type="GO" id="GO:0044233">
    <property type="term" value="C:mitochondria-associated endoplasmic reticulum membrane contact site"/>
    <property type="evidence" value="ECO:0007669"/>
    <property type="project" value="TreeGrafter"/>
</dbReference>
<evidence type="ECO:0000259" key="16">
    <source>
        <dbReference type="Pfam" id="PF04106"/>
    </source>
</evidence>
<sequence>MADEQHILRSVWEARVPVCFTLSPREISTMQQPDPYYSMLPRISYLPLVIDKVIRHFANFVTEYKKNGNDLWIDFEGKPLKWHYPIGLLWDIFNNDTSIPWNLTIHFENFPEDELIRFNNRALIESTFMSTIKEADALKHRSQVINSMLEKDHNQLWLGLQNNRFDQFWNVNRKLMEHTNDELFRHIPYRIYESNKSFIQRLTKPNTENGQLTTVADLIEQVFPEQDNTKVTIITHGVKLPMQTPLQWLSENMSYPDNFVHLYALRQS</sequence>
<dbReference type="GO" id="GO:0043069">
    <property type="term" value="P:negative regulation of programmed cell death"/>
    <property type="evidence" value="ECO:0007669"/>
    <property type="project" value="UniProtKB-ARBA"/>
</dbReference>
<dbReference type="Proteomes" id="UP000288716">
    <property type="component" value="Unassembled WGS sequence"/>
</dbReference>
<organism evidence="19 20">
    <name type="scientific">Leptotrombidium deliense</name>
    <dbReference type="NCBI Taxonomy" id="299467"/>
    <lineage>
        <taxon>Eukaryota</taxon>
        <taxon>Metazoa</taxon>
        <taxon>Ecdysozoa</taxon>
        <taxon>Arthropoda</taxon>
        <taxon>Chelicerata</taxon>
        <taxon>Arachnida</taxon>
        <taxon>Acari</taxon>
        <taxon>Acariformes</taxon>
        <taxon>Trombidiformes</taxon>
        <taxon>Prostigmata</taxon>
        <taxon>Anystina</taxon>
        <taxon>Parasitengona</taxon>
        <taxon>Trombiculoidea</taxon>
        <taxon>Trombiculidae</taxon>
        <taxon>Leptotrombidium</taxon>
    </lineage>
</organism>
<evidence type="ECO:0000256" key="8">
    <source>
        <dbReference type="ARBA" id="ARBA00022843"/>
    </source>
</evidence>
<dbReference type="PANTHER" id="PTHR13040">
    <property type="entry name" value="AUTOPHAGY PROTEIN 5"/>
    <property type="match status" value="1"/>
</dbReference>
<keyword evidence="10" id="KW-0007">Acetylation</keyword>
<evidence type="ECO:0000259" key="17">
    <source>
        <dbReference type="Pfam" id="PF20637"/>
    </source>
</evidence>
<keyword evidence="11 15" id="KW-0072">Autophagy</keyword>
<evidence type="ECO:0000256" key="7">
    <source>
        <dbReference type="ARBA" id="ARBA00022703"/>
    </source>
</evidence>
<evidence type="ECO:0000256" key="10">
    <source>
        <dbReference type="ARBA" id="ARBA00022990"/>
    </source>
</evidence>
<evidence type="ECO:0000256" key="2">
    <source>
        <dbReference type="ARBA" id="ARBA00004623"/>
    </source>
</evidence>
<dbReference type="GO" id="GO:0061908">
    <property type="term" value="C:phagophore"/>
    <property type="evidence" value="ECO:0007669"/>
    <property type="project" value="TreeGrafter"/>
</dbReference>
<dbReference type="EMBL" id="NCKV01004176">
    <property type="protein sequence ID" value="RWS24996.1"/>
    <property type="molecule type" value="Genomic_DNA"/>
</dbReference>
<keyword evidence="5" id="KW-0963">Cytoplasm</keyword>
<evidence type="ECO:0000256" key="5">
    <source>
        <dbReference type="ARBA" id="ARBA00022490"/>
    </source>
</evidence>
<dbReference type="FunFam" id="3.10.20.90:FF:000100">
    <property type="entry name" value="Autophagy related 5"/>
    <property type="match status" value="1"/>
</dbReference>
<comment type="similarity">
    <text evidence="3 15">Belongs to the ATG5 family.</text>
</comment>
<protein>
    <recommendedName>
        <fullName evidence="4 15">Autophagy protein 5</fullName>
    </recommendedName>
</protein>
<keyword evidence="6 15" id="KW-1017">Isopeptide bond</keyword>
<feature type="domain" description="Autophagy protein ATG5 alpha-helical bundle region" evidence="17">
    <location>
        <begin position="124"/>
        <end position="177"/>
    </location>
</feature>
<comment type="function">
    <text evidence="15">Involved in autophagic vesicle formation.</text>
</comment>
<evidence type="ECO:0000256" key="12">
    <source>
        <dbReference type="ARBA" id="ARBA00023136"/>
    </source>
</evidence>
<dbReference type="InterPro" id="IPR042527">
    <property type="entry name" value="Atg5_UblA_dom_sf"/>
</dbReference>
<name>A0A443SBR2_9ACAR</name>
<evidence type="ECO:0000313" key="20">
    <source>
        <dbReference type="Proteomes" id="UP000288716"/>
    </source>
</evidence>
<dbReference type="GO" id="GO:0002376">
    <property type="term" value="P:immune system process"/>
    <property type="evidence" value="ECO:0007669"/>
    <property type="project" value="UniProtKB-KW"/>
</dbReference>
<dbReference type="GO" id="GO:0034274">
    <property type="term" value="C:Atg12-Atg5-Atg16 complex"/>
    <property type="evidence" value="ECO:0007669"/>
    <property type="project" value="TreeGrafter"/>
</dbReference>
<dbReference type="GO" id="GO:0005776">
    <property type="term" value="C:autophagosome"/>
    <property type="evidence" value="ECO:0007669"/>
    <property type="project" value="TreeGrafter"/>
</dbReference>
<dbReference type="PANTHER" id="PTHR13040:SF2">
    <property type="entry name" value="AUTOPHAGY PROTEIN 5"/>
    <property type="match status" value="1"/>
</dbReference>
<keyword evidence="7" id="KW-0053">Apoptosis</keyword>
<dbReference type="InterPro" id="IPR048318">
    <property type="entry name" value="ATG5_UblB"/>
</dbReference>
<dbReference type="GO" id="GO:0000422">
    <property type="term" value="P:autophagy of mitochondrion"/>
    <property type="evidence" value="ECO:0007669"/>
    <property type="project" value="TreeGrafter"/>
</dbReference>
<comment type="subcellular location">
    <subcellularLocation>
        <location evidence="1">Cytoplasm</location>
    </subcellularLocation>
    <subcellularLocation>
        <location evidence="2 15">Preautophagosomal structure membrane</location>
        <topology evidence="2 15">Peripheral membrane protein</topology>
    </subcellularLocation>
</comment>
<feature type="domain" description="Autophagy protein ATG5 UblB" evidence="16">
    <location>
        <begin position="186"/>
        <end position="262"/>
    </location>
</feature>
<dbReference type="FunFam" id="3.10.20.620:FF:000001">
    <property type="entry name" value="Autophagy related 5"/>
    <property type="match status" value="1"/>
</dbReference>
<evidence type="ECO:0000256" key="15">
    <source>
        <dbReference type="RuleBase" id="RU361202"/>
    </source>
</evidence>
<evidence type="ECO:0000256" key="6">
    <source>
        <dbReference type="ARBA" id="ARBA00022499"/>
    </source>
</evidence>
<comment type="function">
    <text evidence="13">May play an important role in the apoptotic process, possibly within the modified cytoskeleton. Its expression is a relatively late event in the apoptotic process, occurring downstream of caspase activity. Plays a crucial role in IFN-gamma-induced autophagic cell death by interacting with FADD.</text>
</comment>
<feature type="domain" description="Autophagy protein ATG5 UblA" evidence="18">
    <location>
        <begin position="11"/>
        <end position="107"/>
    </location>
</feature>
<keyword evidence="20" id="KW-1185">Reference proteome</keyword>
<dbReference type="GO" id="GO:0019776">
    <property type="term" value="F:Atg8-family ligase activity"/>
    <property type="evidence" value="ECO:0007669"/>
    <property type="project" value="TreeGrafter"/>
</dbReference>
<evidence type="ECO:0000313" key="19">
    <source>
        <dbReference type="EMBL" id="RWS24996.1"/>
    </source>
</evidence>
<dbReference type="Pfam" id="PF04106">
    <property type="entry name" value="ATG5_UblB"/>
    <property type="match status" value="1"/>
</dbReference>
<dbReference type="FunFam" id="1.10.246.190:FF:000001">
    <property type="entry name" value="Autophagy related 5"/>
    <property type="match status" value="1"/>
</dbReference>
<reference evidence="19 20" key="1">
    <citation type="journal article" date="2018" name="Gigascience">
        <title>Genomes of trombidid mites reveal novel predicted allergens and laterally-transferred genes associated with secondary metabolism.</title>
        <authorList>
            <person name="Dong X."/>
            <person name="Chaisiri K."/>
            <person name="Xia D."/>
            <person name="Armstrong S.D."/>
            <person name="Fang Y."/>
            <person name="Donnelly M.J."/>
            <person name="Kadowaki T."/>
            <person name="McGarry J.W."/>
            <person name="Darby A.C."/>
            <person name="Makepeace B.L."/>
        </authorList>
    </citation>
    <scope>NUCLEOTIDE SEQUENCE [LARGE SCALE GENOMIC DNA]</scope>
    <source>
        <strain evidence="19">UoL-UT</strain>
    </source>
</reference>
<keyword evidence="9" id="KW-0391">Immunity</keyword>
<keyword evidence="12 15" id="KW-0472">Membrane</keyword>
<proteinExistence type="inferred from homology"/>
<dbReference type="GO" id="GO:0000045">
    <property type="term" value="P:autophagosome assembly"/>
    <property type="evidence" value="ECO:0007669"/>
    <property type="project" value="UniProtKB-ARBA"/>
</dbReference>
<evidence type="ECO:0000256" key="11">
    <source>
        <dbReference type="ARBA" id="ARBA00023006"/>
    </source>
</evidence>
<dbReference type="Gene3D" id="1.10.246.190">
    <property type="entry name" value="Autophagy protein Apg5, helix rich domain"/>
    <property type="match status" value="1"/>
</dbReference>
<dbReference type="STRING" id="299467.A0A443SBR2"/>
<evidence type="ECO:0000256" key="9">
    <source>
        <dbReference type="ARBA" id="ARBA00022859"/>
    </source>
</evidence>
<comment type="subunit">
    <text evidence="14">Forms a conjugate with ATG12. Part of the minor complex composed of 4 sets of ATG12-ATG5 and ATG16L1 (400 kDa); this complex interacts with ATG3 leading to disruption of ATG7 interaction and promotion of ATG8-like proteins lipidation. Forms an 800-kDa complex composed of ATG12-ATG5 and ATG16L2. The ATG12-ATG5 conjugate interacts with RAB33A; this interaction is bridged by ATG16L1 and promotes ATG12-ATG5-ATG16L1 complex recruitment to phagophores. Interacts with TECPR1; the interaction is direct and does not take place when ATG16L1 is associated with the ATG5-ATG12 conjugate. Interacts with DHX58/RIG-1, IFIH1/MDA5 and MAVS/IPS-1 in monomeric form as well as in ATG12-ATG5 conjugate form. The interaction with MAVS is further enhanced upon vesicular stomatitis virus (VSV) infection. Interacts with ATG3. Interacts with ATG7 and ATG10. Interacts with FADD. Interacts with Bassoon/BSN; this interaction is important for the regulation of presynaptic autophagy. Interacts with ATG16L2.</text>
</comment>
<dbReference type="Pfam" id="PF20638">
    <property type="entry name" value="ATG5_UblA"/>
    <property type="match status" value="1"/>
</dbReference>
<evidence type="ECO:0000256" key="1">
    <source>
        <dbReference type="ARBA" id="ARBA00004496"/>
    </source>
</evidence>
<dbReference type="InterPro" id="IPR048940">
    <property type="entry name" value="ATG5_HBR"/>
</dbReference>
<keyword evidence="8 15" id="KW-0832">Ubl conjugation</keyword>
<dbReference type="Pfam" id="PF20637">
    <property type="entry name" value="ATG5_HBR"/>
    <property type="match status" value="1"/>
</dbReference>
<evidence type="ECO:0000259" key="18">
    <source>
        <dbReference type="Pfam" id="PF20638"/>
    </source>
</evidence>
<evidence type="ECO:0000256" key="3">
    <source>
        <dbReference type="ARBA" id="ARBA00006910"/>
    </source>
</evidence>
<comment type="caution">
    <text evidence="19">The sequence shown here is derived from an EMBL/GenBank/DDBJ whole genome shotgun (WGS) entry which is preliminary data.</text>
</comment>
<dbReference type="VEuPathDB" id="VectorBase:LDEU007044"/>
<dbReference type="GO" id="GO:0006915">
    <property type="term" value="P:apoptotic process"/>
    <property type="evidence" value="ECO:0007669"/>
    <property type="project" value="UniProtKB-KW"/>
</dbReference>
<dbReference type="Gene3D" id="3.10.20.620">
    <property type="match status" value="1"/>
</dbReference>
<dbReference type="GO" id="GO:0006995">
    <property type="term" value="P:cellular response to nitrogen starvation"/>
    <property type="evidence" value="ECO:0007669"/>
    <property type="project" value="TreeGrafter"/>
</dbReference>
<comment type="subunit">
    <text evidence="15">Conjugated with ATG12.</text>
</comment>
<accession>A0A443SBR2</accession>
<gene>
    <name evidence="19" type="ORF">B4U80_11374</name>
</gene>
<dbReference type="OrthoDB" id="272162at2759"/>
<evidence type="ECO:0000256" key="14">
    <source>
        <dbReference type="ARBA" id="ARBA00093583"/>
    </source>
</evidence>
<dbReference type="GO" id="GO:0034045">
    <property type="term" value="C:phagophore assembly site membrane"/>
    <property type="evidence" value="ECO:0007669"/>
    <property type="project" value="UniProtKB-SubCell"/>
</dbReference>
<dbReference type="InterPro" id="IPR007239">
    <property type="entry name" value="Atg5"/>
</dbReference>
<dbReference type="InterPro" id="IPR048939">
    <property type="entry name" value="ATG5_UblA"/>
</dbReference>
<evidence type="ECO:0000256" key="4">
    <source>
        <dbReference type="ARBA" id="ARBA00015616"/>
    </source>
</evidence>
<dbReference type="Gene3D" id="3.10.20.90">
    <property type="entry name" value="Phosphatidylinositol 3-kinase Catalytic Subunit, Chain A, domain 1"/>
    <property type="match status" value="1"/>
</dbReference>
<dbReference type="InterPro" id="IPR042526">
    <property type="entry name" value="Atg5_HR"/>
</dbReference>
<dbReference type="AlphaFoldDB" id="A0A443SBR2"/>
<evidence type="ECO:0000256" key="13">
    <source>
        <dbReference type="ARBA" id="ARBA00025421"/>
    </source>
</evidence>